<dbReference type="PANTHER" id="PTHR10961:SF7">
    <property type="entry name" value="FAD DEPENDENT OXIDOREDUCTASE DOMAIN-CONTAINING PROTEIN"/>
    <property type="match status" value="1"/>
</dbReference>
<dbReference type="GO" id="GO:0008115">
    <property type="term" value="F:sarcosine oxidase activity"/>
    <property type="evidence" value="ECO:0007669"/>
    <property type="project" value="TreeGrafter"/>
</dbReference>
<dbReference type="InterPro" id="IPR006076">
    <property type="entry name" value="FAD-dep_OxRdtase"/>
</dbReference>
<keyword evidence="3" id="KW-0274">FAD</keyword>
<evidence type="ECO:0000256" key="1">
    <source>
        <dbReference type="ARBA" id="ARBA00001974"/>
    </source>
</evidence>
<dbReference type="AlphaFoldDB" id="A0A383AHH4"/>
<sequence>MAMGMEQYDAIVVGAGGMGSAALYHLARRGVRACAVERFAIAHDRGSSHGDS</sequence>
<dbReference type="InterPro" id="IPR036188">
    <property type="entry name" value="FAD/NAD-bd_sf"/>
</dbReference>
<dbReference type="Pfam" id="PF01266">
    <property type="entry name" value="DAO"/>
    <property type="match status" value="1"/>
</dbReference>
<dbReference type="InterPro" id="IPR045170">
    <property type="entry name" value="MTOX"/>
</dbReference>
<gene>
    <name evidence="6" type="ORF">METZ01_LOCUS459884</name>
</gene>
<evidence type="ECO:0000313" key="6">
    <source>
        <dbReference type="EMBL" id="SVE07030.1"/>
    </source>
</evidence>
<dbReference type="SUPFAM" id="SSF51905">
    <property type="entry name" value="FAD/NAD(P)-binding domain"/>
    <property type="match status" value="1"/>
</dbReference>
<accession>A0A383AHH4</accession>
<proteinExistence type="predicted"/>
<organism evidence="6">
    <name type="scientific">marine metagenome</name>
    <dbReference type="NCBI Taxonomy" id="408172"/>
    <lineage>
        <taxon>unclassified sequences</taxon>
        <taxon>metagenomes</taxon>
        <taxon>ecological metagenomes</taxon>
    </lineage>
</organism>
<feature type="domain" description="FAD dependent oxidoreductase" evidence="5">
    <location>
        <begin position="9"/>
        <end position="50"/>
    </location>
</feature>
<dbReference type="Gene3D" id="3.50.50.60">
    <property type="entry name" value="FAD/NAD(P)-binding domain"/>
    <property type="match status" value="1"/>
</dbReference>
<dbReference type="GO" id="GO:0050660">
    <property type="term" value="F:flavin adenine dinucleotide binding"/>
    <property type="evidence" value="ECO:0007669"/>
    <property type="project" value="InterPro"/>
</dbReference>
<feature type="non-terminal residue" evidence="6">
    <location>
        <position position="52"/>
    </location>
</feature>
<reference evidence="6" key="1">
    <citation type="submission" date="2018-05" db="EMBL/GenBank/DDBJ databases">
        <authorList>
            <person name="Lanie J.A."/>
            <person name="Ng W.-L."/>
            <person name="Kazmierczak K.M."/>
            <person name="Andrzejewski T.M."/>
            <person name="Davidsen T.M."/>
            <person name="Wayne K.J."/>
            <person name="Tettelin H."/>
            <person name="Glass J.I."/>
            <person name="Rusch D."/>
            <person name="Podicherti R."/>
            <person name="Tsui H.-C.T."/>
            <person name="Winkler M.E."/>
        </authorList>
    </citation>
    <scope>NUCLEOTIDE SEQUENCE</scope>
</reference>
<evidence type="ECO:0000256" key="4">
    <source>
        <dbReference type="ARBA" id="ARBA00023002"/>
    </source>
</evidence>
<evidence type="ECO:0000259" key="5">
    <source>
        <dbReference type="Pfam" id="PF01266"/>
    </source>
</evidence>
<name>A0A383AHH4_9ZZZZ</name>
<evidence type="ECO:0000256" key="3">
    <source>
        <dbReference type="ARBA" id="ARBA00022827"/>
    </source>
</evidence>
<dbReference type="PANTHER" id="PTHR10961">
    <property type="entry name" value="PEROXISOMAL SARCOSINE OXIDASE"/>
    <property type="match status" value="1"/>
</dbReference>
<keyword evidence="2" id="KW-0285">Flavoprotein</keyword>
<comment type="cofactor">
    <cofactor evidence="1">
        <name>FAD</name>
        <dbReference type="ChEBI" id="CHEBI:57692"/>
    </cofactor>
</comment>
<evidence type="ECO:0000256" key="2">
    <source>
        <dbReference type="ARBA" id="ARBA00022630"/>
    </source>
</evidence>
<dbReference type="EMBL" id="UINC01192079">
    <property type="protein sequence ID" value="SVE07030.1"/>
    <property type="molecule type" value="Genomic_DNA"/>
</dbReference>
<keyword evidence="4" id="KW-0560">Oxidoreductase</keyword>
<protein>
    <recommendedName>
        <fullName evidence="5">FAD dependent oxidoreductase domain-containing protein</fullName>
    </recommendedName>
</protein>